<keyword evidence="1" id="KW-1133">Transmembrane helix</keyword>
<sequence length="77" mass="8757">MQDGLTGWYLRDMVFGIVSLACFCLTVWHAGIVPGTWKAIRMNQHLPVWQMLVHFIHFTSVLLHVPKSCVEVSVFSA</sequence>
<keyword evidence="1" id="KW-0812">Transmembrane</keyword>
<accession>A0A6B0TWS4</accession>
<name>A0A6B0TWS4_IXORI</name>
<evidence type="ECO:0000256" key="1">
    <source>
        <dbReference type="SAM" id="Phobius"/>
    </source>
</evidence>
<feature type="transmembrane region" description="Helical" evidence="1">
    <location>
        <begin position="13"/>
        <end position="34"/>
    </location>
</feature>
<dbReference type="EMBL" id="GIFC01001705">
    <property type="protein sequence ID" value="MXU83788.1"/>
    <property type="molecule type" value="Transcribed_RNA"/>
</dbReference>
<organism evidence="2">
    <name type="scientific">Ixodes ricinus</name>
    <name type="common">Common tick</name>
    <name type="synonym">Acarus ricinus</name>
    <dbReference type="NCBI Taxonomy" id="34613"/>
    <lineage>
        <taxon>Eukaryota</taxon>
        <taxon>Metazoa</taxon>
        <taxon>Ecdysozoa</taxon>
        <taxon>Arthropoda</taxon>
        <taxon>Chelicerata</taxon>
        <taxon>Arachnida</taxon>
        <taxon>Acari</taxon>
        <taxon>Parasitiformes</taxon>
        <taxon>Ixodida</taxon>
        <taxon>Ixodoidea</taxon>
        <taxon>Ixodidae</taxon>
        <taxon>Ixodinae</taxon>
        <taxon>Ixodes</taxon>
    </lineage>
</organism>
<reference evidence="2" key="1">
    <citation type="submission" date="2019-12" db="EMBL/GenBank/DDBJ databases">
        <title>An insight into the sialome of adult female Ixodes ricinus ticks feeding for 6 days.</title>
        <authorList>
            <person name="Perner J."/>
            <person name="Ribeiro J.M.C."/>
        </authorList>
    </citation>
    <scope>NUCLEOTIDE SEQUENCE</scope>
    <source>
        <strain evidence="2">Semi-engorged</strain>
        <tissue evidence="2">Salivary glands</tissue>
    </source>
</reference>
<protein>
    <submittedName>
        <fullName evidence="2">Uncharacterized protein</fullName>
    </submittedName>
</protein>
<keyword evidence="1" id="KW-0472">Membrane</keyword>
<proteinExistence type="predicted"/>
<evidence type="ECO:0000313" key="2">
    <source>
        <dbReference type="EMBL" id="MXU83788.1"/>
    </source>
</evidence>
<dbReference type="AlphaFoldDB" id="A0A6B0TWS4"/>